<keyword evidence="8 12" id="KW-0131">Cell cycle</keyword>
<feature type="binding site" evidence="12">
    <location>
        <position position="125"/>
    </location>
    <ligand>
        <name>UDP-N-acetyl-alpha-D-glucosamine</name>
        <dbReference type="ChEBI" id="CHEBI:57705"/>
    </ligand>
</feature>
<evidence type="ECO:0000313" key="15">
    <source>
        <dbReference type="Proteomes" id="UP000023755"/>
    </source>
</evidence>
<comment type="subcellular location">
    <subcellularLocation>
        <location evidence="1 12">Cytoplasm</location>
    </subcellularLocation>
</comment>
<dbReference type="KEGG" id="nhm:NHE_0920"/>
<dbReference type="EMBL" id="CP007481">
    <property type="protein sequence ID" value="AHX11839.1"/>
    <property type="molecule type" value="Genomic_DNA"/>
</dbReference>
<dbReference type="HAMAP" id="MF_00111">
    <property type="entry name" value="MurA"/>
    <property type="match status" value="1"/>
</dbReference>
<evidence type="ECO:0000256" key="3">
    <source>
        <dbReference type="ARBA" id="ARBA00022490"/>
    </source>
</evidence>
<comment type="catalytic activity">
    <reaction evidence="11 12">
        <text>phosphoenolpyruvate + UDP-N-acetyl-alpha-D-glucosamine = UDP-N-acetyl-3-O-(1-carboxyvinyl)-alpha-D-glucosamine + phosphate</text>
        <dbReference type="Rhea" id="RHEA:18681"/>
        <dbReference type="ChEBI" id="CHEBI:43474"/>
        <dbReference type="ChEBI" id="CHEBI:57705"/>
        <dbReference type="ChEBI" id="CHEBI:58702"/>
        <dbReference type="ChEBI" id="CHEBI:68483"/>
        <dbReference type="EC" id="2.5.1.7"/>
    </reaction>
</comment>
<keyword evidence="3 12" id="KW-0963">Cytoplasm</keyword>
<evidence type="ECO:0000256" key="1">
    <source>
        <dbReference type="ARBA" id="ARBA00004496"/>
    </source>
</evidence>
<dbReference type="Proteomes" id="UP000023755">
    <property type="component" value="Chromosome"/>
</dbReference>
<keyword evidence="12" id="KW-0670">Pyruvate</keyword>
<dbReference type="PANTHER" id="PTHR43783">
    <property type="entry name" value="UDP-N-ACETYLGLUCOSAMINE 1-CARBOXYVINYLTRANSFERASE"/>
    <property type="match status" value="1"/>
</dbReference>
<dbReference type="GO" id="GO:0008360">
    <property type="term" value="P:regulation of cell shape"/>
    <property type="evidence" value="ECO:0007669"/>
    <property type="project" value="UniProtKB-KW"/>
</dbReference>
<evidence type="ECO:0000259" key="13">
    <source>
        <dbReference type="Pfam" id="PF00275"/>
    </source>
</evidence>
<keyword evidence="15" id="KW-1185">Reference proteome</keyword>
<dbReference type="InterPro" id="IPR036968">
    <property type="entry name" value="Enolpyruvate_Tfrase_sf"/>
</dbReference>
<feature type="binding site" evidence="12">
    <location>
        <position position="360"/>
    </location>
    <ligand>
        <name>UDP-N-acetyl-alpha-D-glucosamine</name>
        <dbReference type="ChEBI" id="CHEBI:57705"/>
    </ligand>
</feature>
<comment type="caution">
    <text evidence="12">Lacks conserved residue(s) required for the propagation of feature annotation.</text>
</comment>
<evidence type="ECO:0000256" key="10">
    <source>
        <dbReference type="ARBA" id="ARBA00038367"/>
    </source>
</evidence>
<dbReference type="CDD" id="cd01555">
    <property type="entry name" value="UdpNAET"/>
    <property type="match status" value="1"/>
</dbReference>
<dbReference type="UniPathway" id="UPA00219"/>
<feature type="binding site" evidence="12">
    <location>
        <begin position="53"/>
        <end position="54"/>
    </location>
    <ligand>
        <name>phosphoenolpyruvate</name>
        <dbReference type="ChEBI" id="CHEBI:58702"/>
    </ligand>
</feature>
<evidence type="ECO:0000256" key="9">
    <source>
        <dbReference type="ARBA" id="ARBA00023316"/>
    </source>
</evidence>
<dbReference type="Pfam" id="PF00275">
    <property type="entry name" value="EPSP_synthase"/>
    <property type="match status" value="1"/>
</dbReference>
<dbReference type="HOGENOM" id="CLU_027387_0_0_5"/>
<keyword evidence="9 12" id="KW-0961">Cell wall biogenesis/degradation</keyword>
<proteinExistence type="inferred from homology"/>
<dbReference type="GO" id="GO:0019277">
    <property type="term" value="P:UDP-N-acetylgalactosamine biosynthetic process"/>
    <property type="evidence" value="ECO:0007669"/>
    <property type="project" value="InterPro"/>
</dbReference>
<keyword evidence="6 12" id="KW-0133">Cell shape</keyword>
<dbReference type="SUPFAM" id="SSF55205">
    <property type="entry name" value="EPT/RTPC-like"/>
    <property type="match status" value="1"/>
</dbReference>
<accession>X5HL58</accession>
<feature type="domain" description="Enolpyruvate transferase" evidence="13">
    <location>
        <begin position="39"/>
        <end position="441"/>
    </location>
</feature>
<comment type="pathway">
    <text evidence="2 12">Cell wall biogenesis; peptidoglycan biosynthesis.</text>
</comment>
<evidence type="ECO:0000256" key="5">
    <source>
        <dbReference type="ARBA" id="ARBA00022679"/>
    </source>
</evidence>
<evidence type="ECO:0000256" key="6">
    <source>
        <dbReference type="ARBA" id="ARBA00022960"/>
    </source>
</evidence>
<reference evidence="14 15" key="1">
    <citation type="submission" date="2014-03" db="EMBL/GenBank/DDBJ databases">
        <title>Sequencing and Comparison of Genomes and Transcriptome Profiles of Human Ehrlichiosis Agents.</title>
        <authorList>
            <person name="Lin M."/>
            <person name="Daugherty S.C."/>
            <person name="Nagaraj S."/>
            <person name="Cheng Z."/>
            <person name="Xiong Q."/>
            <person name="Lin F.-Y."/>
            <person name="Sengamalay N."/>
            <person name="Ott S."/>
            <person name="Godinez A."/>
            <person name="Tallon L.J."/>
            <person name="Sadzewicz L."/>
            <person name="Fraser C.M."/>
            <person name="Dunning Hotopp J.C."/>
            <person name="Rikihisa Y."/>
        </authorList>
    </citation>
    <scope>NUCLEOTIDE SEQUENCE [LARGE SCALE GENOMIC DNA]</scope>
    <source>
        <strain evidence="14 15">Oregon</strain>
    </source>
</reference>
<feature type="binding site" evidence="12">
    <location>
        <position position="338"/>
    </location>
    <ligand>
        <name>UDP-N-acetyl-alpha-D-glucosamine</name>
        <dbReference type="ChEBI" id="CHEBI:57705"/>
    </ligand>
</feature>
<dbReference type="NCBIfam" id="NF006873">
    <property type="entry name" value="PRK09369.1"/>
    <property type="match status" value="1"/>
</dbReference>
<dbReference type="GO" id="GO:0009252">
    <property type="term" value="P:peptidoglycan biosynthetic process"/>
    <property type="evidence" value="ECO:0007669"/>
    <property type="project" value="UniProtKB-UniRule"/>
</dbReference>
<dbReference type="NCBIfam" id="TIGR01072">
    <property type="entry name" value="murA"/>
    <property type="match status" value="1"/>
</dbReference>
<feature type="active site" description="Proton donor" evidence="12">
    <location>
        <position position="149"/>
    </location>
</feature>
<protein>
    <recommendedName>
        <fullName evidence="12">UDP-N-acetylglucosamine 1-carboxyvinyltransferase</fullName>
        <ecNumber evidence="12">2.5.1.7</ecNumber>
    </recommendedName>
    <alternativeName>
        <fullName evidence="12">Enoylpyruvate transferase</fullName>
    </alternativeName>
    <alternativeName>
        <fullName evidence="12">UDP-N-acetylglucosamine enolpyruvyl transferase</fullName>
        <shortName evidence="12">EPT</shortName>
    </alternativeName>
</protein>
<dbReference type="InterPro" id="IPR005750">
    <property type="entry name" value="UDP_GlcNAc_COvinyl_MurA"/>
</dbReference>
<evidence type="ECO:0000256" key="8">
    <source>
        <dbReference type="ARBA" id="ARBA00023306"/>
    </source>
</evidence>
<evidence type="ECO:0000256" key="12">
    <source>
        <dbReference type="HAMAP-Rule" id="MF_00111"/>
    </source>
</evidence>
<keyword evidence="5 12" id="KW-0808">Transferase</keyword>
<feature type="modified residue" description="2-(S-cysteinyl)pyruvic acid O-phosphothioketal" evidence="12">
    <location>
        <position position="149"/>
    </location>
</feature>
<dbReference type="EC" id="2.5.1.7" evidence="12"/>
<dbReference type="PANTHER" id="PTHR43783:SF1">
    <property type="entry name" value="UDP-N-ACETYLGLUCOSAMINE 1-CARBOXYVINYLTRANSFERASE"/>
    <property type="match status" value="1"/>
</dbReference>
<name>X5HL58_9RICK</name>
<dbReference type="GO" id="GO:0008760">
    <property type="term" value="F:UDP-N-acetylglucosamine 1-carboxyvinyltransferase activity"/>
    <property type="evidence" value="ECO:0007669"/>
    <property type="project" value="UniProtKB-UniRule"/>
</dbReference>
<sequence length="449" mass="49243">MSIHLYGIHAQRKYVSTKQYCAVLFDDRIYLMSKIFIKGGLELNGEITISGSKNSSLPIIAASLLTDEEVVLKGIPAIRDVSNMIMVVSSLGKRCDFIEENTLRIIPDDKFEERSVDKSLHIWIRASCLAMGPTLARKGKISMYFPGGCAIGRRPIDFHISAFEKMGAKTEIESEKVTLTATSLHGADIEFPRVSVGATQNAIMAAVLSEGTTTISNASTEPEINDLISFLNGIGAKIYWIGDRKLKINPVSRLKGITHKVIPDRIEASTYMIMSAVVGGRIVLRNVDVSQMTCLLEQILKTESVRIESSEDYIIVEKIGKIRPLEVATDVYPGLPTDVQPQLTTLLSFAEGRSIIRETIFENRFTHVPELKKMGAQIESMGPDCISIVGSRHLNPSKGLRANDLRAGAALIIAALQANGKSIIDGSDNVERGYEDFRVKLSKCGAQIS</sequence>
<evidence type="ECO:0000313" key="14">
    <source>
        <dbReference type="EMBL" id="AHX11839.1"/>
    </source>
</evidence>
<keyword evidence="4 12" id="KW-0132">Cell division</keyword>
<dbReference type="InterPro" id="IPR013792">
    <property type="entry name" value="RNA3'P_cycl/enolpyr_Trfase_a/b"/>
</dbReference>
<dbReference type="GO" id="GO:0051301">
    <property type="term" value="P:cell division"/>
    <property type="evidence" value="ECO:0007669"/>
    <property type="project" value="UniProtKB-KW"/>
</dbReference>
<organism evidence="14 15">
    <name type="scientific">Neorickettsia helminthoeca str. Oregon</name>
    <dbReference type="NCBI Taxonomy" id="1286528"/>
    <lineage>
        <taxon>Bacteria</taxon>
        <taxon>Pseudomonadati</taxon>
        <taxon>Pseudomonadota</taxon>
        <taxon>Alphaproteobacteria</taxon>
        <taxon>Rickettsiales</taxon>
        <taxon>Anaplasmataceae</taxon>
        <taxon>Neorickettsia</taxon>
    </lineage>
</organism>
<dbReference type="Gene3D" id="3.65.10.10">
    <property type="entry name" value="Enolpyruvate transferase domain"/>
    <property type="match status" value="2"/>
</dbReference>
<evidence type="ECO:0000256" key="7">
    <source>
        <dbReference type="ARBA" id="ARBA00022984"/>
    </source>
</evidence>
<dbReference type="GO" id="GO:0071555">
    <property type="term" value="P:cell wall organization"/>
    <property type="evidence" value="ECO:0007669"/>
    <property type="project" value="UniProtKB-KW"/>
</dbReference>
<dbReference type="GO" id="GO:0005737">
    <property type="term" value="C:cytoplasm"/>
    <property type="evidence" value="ECO:0007669"/>
    <property type="project" value="UniProtKB-SubCell"/>
</dbReference>
<comment type="similarity">
    <text evidence="10 12">Belongs to the EPSP synthase family. MurA subfamily.</text>
</comment>
<dbReference type="AlphaFoldDB" id="X5HL58"/>
<dbReference type="InterPro" id="IPR050068">
    <property type="entry name" value="MurA_subfamily"/>
</dbReference>
<keyword evidence="7 12" id="KW-0573">Peptidoglycan synthesis</keyword>
<dbReference type="InterPro" id="IPR001986">
    <property type="entry name" value="Enolpyruvate_Tfrase_dom"/>
</dbReference>
<gene>
    <name evidence="12 14" type="primary">murA</name>
    <name evidence="14" type="ORF">NHE_0920</name>
</gene>
<evidence type="ECO:0000256" key="11">
    <source>
        <dbReference type="ARBA" id="ARBA00047527"/>
    </source>
</evidence>
<dbReference type="STRING" id="1286528.NHE_0920"/>
<evidence type="ECO:0000256" key="4">
    <source>
        <dbReference type="ARBA" id="ARBA00022618"/>
    </source>
</evidence>
<comment type="function">
    <text evidence="12">Cell wall formation. Adds enolpyruvyl to UDP-N-acetylglucosamine.</text>
</comment>
<evidence type="ECO:0000256" key="2">
    <source>
        <dbReference type="ARBA" id="ARBA00004752"/>
    </source>
</evidence>